<accession>A0ACC0A0X3</accession>
<proteinExistence type="predicted"/>
<organism evidence="1 2">
    <name type="scientific">Catharanthus roseus</name>
    <name type="common">Madagascar periwinkle</name>
    <name type="synonym">Vinca rosea</name>
    <dbReference type="NCBI Taxonomy" id="4058"/>
    <lineage>
        <taxon>Eukaryota</taxon>
        <taxon>Viridiplantae</taxon>
        <taxon>Streptophyta</taxon>
        <taxon>Embryophyta</taxon>
        <taxon>Tracheophyta</taxon>
        <taxon>Spermatophyta</taxon>
        <taxon>Magnoliopsida</taxon>
        <taxon>eudicotyledons</taxon>
        <taxon>Gunneridae</taxon>
        <taxon>Pentapetalae</taxon>
        <taxon>asterids</taxon>
        <taxon>lamiids</taxon>
        <taxon>Gentianales</taxon>
        <taxon>Apocynaceae</taxon>
        <taxon>Rauvolfioideae</taxon>
        <taxon>Vinceae</taxon>
        <taxon>Catharanthinae</taxon>
        <taxon>Catharanthus</taxon>
    </lineage>
</organism>
<comment type="caution">
    <text evidence="1">The sequence shown here is derived from an EMBL/GenBank/DDBJ whole genome shotgun (WGS) entry which is preliminary data.</text>
</comment>
<keyword evidence="2" id="KW-1185">Reference proteome</keyword>
<evidence type="ECO:0000313" key="1">
    <source>
        <dbReference type="EMBL" id="KAI5654097.1"/>
    </source>
</evidence>
<evidence type="ECO:0000313" key="2">
    <source>
        <dbReference type="Proteomes" id="UP001060085"/>
    </source>
</evidence>
<name>A0ACC0A0X3_CATRO</name>
<gene>
    <name evidence="1" type="ORF">M9H77_31284</name>
</gene>
<dbReference type="EMBL" id="CM044707">
    <property type="protein sequence ID" value="KAI5654097.1"/>
    <property type="molecule type" value="Genomic_DNA"/>
</dbReference>
<protein>
    <submittedName>
        <fullName evidence="1">Uncharacterized protein</fullName>
    </submittedName>
</protein>
<dbReference type="Proteomes" id="UP001060085">
    <property type="component" value="Linkage Group LG07"/>
</dbReference>
<sequence length="224" mass="25229">MQTVFGVFGGDNYTDRMNITTHGKEESGEGTKWKLGNEVAPWNSYSLFPMVDKQEAKAYAKAIILLWEQLPELIKKGTIEVGDVNKILCEDLSKYCQETRAEYGDDRDIDGELFLELSQYGVVTLASLGKNHLQMEEFEDKQLILTVSNQEQSQSPLSLLVKRLVPTRLNPTKSPHVKRCVTMEPNPTQSHPVKRLVPQDPTNKISSNEETCSYGAQSNIISSY</sequence>
<reference evidence="2" key="1">
    <citation type="journal article" date="2023" name="Nat. Plants">
        <title>Single-cell RNA sequencing provides a high-resolution roadmap for understanding the multicellular compartmentation of specialized metabolism.</title>
        <authorList>
            <person name="Sun S."/>
            <person name="Shen X."/>
            <person name="Li Y."/>
            <person name="Li Y."/>
            <person name="Wang S."/>
            <person name="Li R."/>
            <person name="Zhang H."/>
            <person name="Shen G."/>
            <person name="Guo B."/>
            <person name="Wei J."/>
            <person name="Xu J."/>
            <person name="St-Pierre B."/>
            <person name="Chen S."/>
            <person name="Sun C."/>
        </authorList>
    </citation>
    <scope>NUCLEOTIDE SEQUENCE [LARGE SCALE GENOMIC DNA]</scope>
</reference>